<name>A0A328N2B5_9ACTN</name>
<dbReference type="AlphaFoldDB" id="A0A328N2B5"/>
<evidence type="ECO:0000313" key="4">
    <source>
        <dbReference type="Proteomes" id="UP000249045"/>
    </source>
</evidence>
<dbReference type="Proteomes" id="UP000249045">
    <property type="component" value="Unassembled WGS sequence"/>
</dbReference>
<protein>
    <submittedName>
        <fullName evidence="1">Uncharacterized protein</fullName>
    </submittedName>
</protein>
<reference evidence="3 4" key="1">
    <citation type="submission" date="2018-03" db="EMBL/GenBank/DDBJ databases">
        <title>Defining the species Micromonospora saelicesensis and Micromonospora noduli under the framework of genomics.</title>
        <authorList>
            <person name="Riesco R."/>
            <person name="Trujillo M.E."/>
        </authorList>
    </citation>
    <scope>NUCLEOTIDE SEQUENCE [LARGE SCALE GENOMIC DNA]</scope>
    <source>
        <strain evidence="1 3">LAH08</strain>
        <strain evidence="2 4">MED15</strain>
    </source>
</reference>
<keyword evidence="4" id="KW-1185">Reference proteome</keyword>
<organism evidence="1 3">
    <name type="scientific">Micromonospora noduli</name>
    <dbReference type="NCBI Taxonomy" id="709876"/>
    <lineage>
        <taxon>Bacteria</taxon>
        <taxon>Bacillati</taxon>
        <taxon>Actinomycetota</taxon>
        <taxon>Actinomycetes</taxon>
        <taxon>Micromonosporales</taxon>
        <taxon>Micromonosporaceae</taxon>
        <taxon>Micromonospora</taxon>
    </lineage>
</organism>
<evidence type="ECO:0000313" key="1">
    <source>
        <dbReference type="EMBL" id="RAO00830.1"/>
    </source>
</evidence>
<evidence type="ECO:0000313" key="3">
    <source>
        <dbReference type="Proteomes" id="UP000248966"/>
    </source>
</evidence>
<dbReference type="EMBL" id="PYAC01000017">
    <property type="protein sequence ID" value="RAO16239.1"/>
    <property type="molecule type" value="Genomic_DNA"/>
</dbReference>
<proteinExistence type="predicted"/>
<dbReference type="Proteomes" id="UP000248966">
    <property type="component" value="Unassembled WGS sequence"/>
</dbReference>
<comment type="caution">
    <text evidence="1">The sequence shown here is derived from an EMBL/GenBank/DDBJ whole genome shotgun (WGS) entry which is preliminary data.</text>
</comment>
<accession>A0A328N2B5</accession>
<dbReference type="EMBL" id="PYAA01000017">
    <property type="protein sequence ID" value="RAO00830.1"/>
    <property type="molecule type" value="Genomic_DNA"/>
</dbReference>
<evidence type="ECO:0000313" key="2">
    <source>
        <dbReference type="EMBL" id="RAO16239.1"/>
    </source>
</evidence>
<sequence length="133" mass="14881">MGIFSRSPQSPFPDDMFRWLETFGRYSLDVHGSGIDGGDMWDRFGELHRHATRDQDGFLTALRAVVAGDQGGFATFGAARLAWEMYGGDTLRIPAALPLIDAGIEFKRSRGLPTALLTGYEMQRVNQLREQRD</sequence>
<gene>
    <name evidence="1" type="ORF">LAH08_03083</name>
    <name evidence="2" type="ORF">MED15_03758</name>
</gene>